<feature type="domain" description="Glycine transporter" evidence="8">
    <location>
        <begin position="10"/>
        <end position="85"/>
    </location>
</feature>
<reference evidence="9 10" key="1">
    <citation type="submission" date="2020-07" db="EMBL/GenBank/DDBJ databases">
        <title>Complete genome sequence of Mycolicibacterium litorale like strain isolated from cardiac implantable electronic device infection.</title>
        <authorList>
            <person name="Fukano H."/>
            <person name="Miyama H."/>
            <person name="Hoshino Y."/>
        </authorList>
    </citation>
    <scope>NUCLEOTIDE SEQUENCE [LARGE SCALE GENOMIC DNA]</scope>
    <source>
        <strain evidence="9 10">NIIDNTM18</strain>
    </source>
</reference>
<keyword evidence="3" id="KW-1003">Cell membrane</keyword>
<feature type="transmembrane region" description="Helical" evidence="7">
    <location>
        <begin position="68"/>
        <end position="84"/>
    </location>
</feature>
<dbReference type="PANTHER" id="PTHR30506:SF3">
    <property type="entry name" value="UPF0126 INNER MEMBRANE PROTEIN YADS-RELATED"/>
    <property type="match status" value="1"/>
</dbReference>
<sequence length="208" mass="21598">MPTETPLLLALDFVGTFAFALNGALTAVRAERLDIFGVITLGMFTGLGGGAIRDVLLDALPPATFLDWRYLALAAGGGLIAFILSRRLERLAIPITVLDAVGLSVFAVLGAYKALDMGFGVVQAMIVGTITAVGGGTIRDVMIGRIPTVLRSELYAIPALIGAGCAAAAYSFGHRGTVAALSAAGVCFLIRMIGVRFDLHAPQPPGRR</sequence>
<evidence type="ECO:0000256" key="6">
    <source>
        <dbReference type="ARBA" id="ARBA00023136"/>
    </source>
</evidence>
<dbReference type="GO" id="GO:0005886">
    <property type="term" value="C:plasma membrane"/>
    <property type="evidence" value="ECO:0007669"/>
    <property type="project" value="UniProtKB-SubCell"/>
</dbReference>
<evidence type="ECO:0000256" key="3">
    <source>
        <dbReference type="ARBA" id="ARBA00022475"/>
    </source>
</evidence>
<evidence type="ECO:0000259" key="8">
    <source>
        <dbReference type="Pfam" id="PF03458"/>
    </source>
</evidence>
<dbReference type="EMBL" id="AP023287">
    <property type="protein sequence ID" value="BCI52144.1"/>
    <property type="molecule type" value="Genomic_DNA"/>
</dbReference>
<feature type="transmembrane region" description="Helical" evidence="7">
    <location>
        <begin position="118"/>
        <end position="142"/>
    </location>
</feature>
<dbReference type="Proteomes" id="UP000515734">
    <property type="component" value="Chromosome"/>
</dbReference>
<feature type="transmembrane region" description="Helical" evidence="7">
    <location>
        <begin position="35"/>
        <end position="56"/>
    </location>
</feature>
<evidence type="ECO:0000256" key="7">
    <source>
        <dbReference type="SAM" id="Phobius"/>
    </source>
</evidence>
<dbReference type="Pfam" id="PF03458">
    <property type="entry name" value="Gly_transporter"/>
    <property type="match status" value="2"/>
</dbReference>
<dbReference type="InterPro" id="IPR005115">
    <property type="entry name" value="Gly_transporter"/>
</dbReference>
<evidence type="ECO:0000256" key="5">
    <source>
        <dbReference type="ARBA" id="ARBA00022989"/>
    </source>
</evidence>
<dbReference type="AlphaFoldDB" id="A0A6S6P057"/>
<feature type="transmembrane region" description="Helical" evidence="7">
    <location>
        <begin position="178"/>
        <end position="199"/>
    </location>
</feature>
<evidence type="ECO:0000256" key="4">
    <source>
        <dbReference type="ARBA" id="ARBA00022692"/>
    </source>
</evidence>
<proteinExistence type="inferred from homology"/>
<evidence type="ECO:0000256" key="1">
    <source>
        <dbReference type="ARBA" id="ARBA00004651"/>
    </source>
</evidence>
<evidence type="ECO:0000313" key="10">
    <source>
        <dbReference type="Proteomes" id="UP000515734"/>
    </source>
</evidence>
<comment type="similarity">
    <text evidence="2">Belongs to the UPF0126 family.</text>
</comment>
<dbReference type="RefSeq" id="WP_185295009.1">
    <property type="nucleotide sequence ID" value="NZ_AP023287.1"/>
</dbReference>
<gene>
    <name evidence="9" type="ORF">NIIDNTM18_14220</name>
</gene>
<name>A0A6S6P057_9MYCO</name>
<keyword evidence="4 7" id="KW-0812">Transmembrane</keyword>
<keyword evidence="6 7" id="KW-0472">Membrane</keyword>
<feature type="transmembrane region" description="Helical" evidence="7">
    <location>
        <begin position="6"/>
        <end position="28"/>
    </location>
</feature>
<accession>A0A6S6P057</accession>
<feature type="transmembrane region" description="Helical" evidence="7">
    <location>
        <begin position="154"/>
        <end position="172"/>
    </location>
</feature>
<protein>
    <submittedName>
        <fullName evidence="9">Membrane protein</fullName>
    </submittedName>
</protein>
<feature type="transmembrane region" description="Helical" evidence="7">
    <location>
        <begin position="91"/>
        <end position="112"/>
    </location>
</feature>
<comment type="subcellular location">
    <subcellularLocation>
        <location evidence="1">Cell membrane</location>
        <topology evidence="1">Multi-pass membrane protein</topology>
    </subcellularLocation>
</comment>
<evidence type="ECO:0000256" key="2">
    <source>
        <dbReference type="ARBA" id="ARBA00008193"/>
    </source>
</evidence>
<feature type="domain" description="Glycine transporter" evidence="8">
    <location>
        <begin position="97"/>
        <end position="169"/>
    </location>
</feature>
<dbReference type="PANTHER" id="PTHR30506">
    <property type="entry name" value="INNER MEMBRANE PROTEIN"/>
    <property type="match status" value="1"/>
</dbReference>
<evidence type="ECO:0000313" key="9">
    <source>
        <dbReference type="EMBL" id="BCI52144.1"/>
    </source>
</evidence>
<keyword evidence="5 7" id="KW-1133">Transmembrane helix</keyword>
<organism evidence="9 10">
    <name type="scientific">Mycolicibacterium litorale</name>
    <dbReference type="NCBI Taxonomy" id="758802"/>
    <lineage>
        <taxon>Bacteria</taxon>
        <taxon>Bacillati</taxon>
        <taxon>Actinomycetota</taxon>
        <taxon>Actinomycetes</taxon>
        <taxon>Mycobacteriales</taxon>
        <taxon>Mycobacteriaceae</taxon>
        <taxon>Mycolicibacterium</taxon>
    </lineage>
</organism>